<dbReference type="SMART" id="SM00354">
    <property type="entry name" value="HTH_LACI"/>
    <property type="match status" value="1"/>
</dbReference>
<dbReference type="Gene3D" id="1.10.260.40">
    <property type="entry name" value="lambda repressor-like DNA-binding domains"/>
    <property type="match status" value="1"/>
</dbReference>
<dbReference type="Pfam" id="PF13377">
    <property type="entry name" value="Peripla_BP_3"/>
    <property type="match status" value="1"/>
</dbReference>
<dbReference type="InterPro" id="IPR028082">
    <property type="entry name" value="Peripla_BP_I"/>
</dbReference>
<dbReference type="EMBL" id="AQQX01000004">
    <property type="protein sequence ID" value="KGM48427.1"/>
    <property type="molecule type" value="Genomic_DNA"/>
</dbReference>
<proteinExistence type="predicted"/>
<dbReference type="Proteomes" id="UP000030004">
    <property type="component" value="Unassembled WGS sequence"/>
</dbReference>
<accession>A0A0A0EGX8</accession>
<dbReference type="OrthoDB" id="9805705at2"/>
<dbReference type="Gene3D" id="3.40.50.2300">
    <property type="match status" value="2"/>
</dbReference>
<comment type="caution">
    <text evidence="5">The sequence shown here is derived from an EMBL/GenBank/DDBJ whole genome shotgun (WGS) entry which is preliminary data.</text>
</comment>
<dbReference type="PANTHER" id="PTHR30146:SF109">
    <property type="entry name" value="HTH-TYPE TRANSCRIPTIONAL REGULATOR GALS"/>
    <property type="match status" value="1"/>
</dbReference>
<dbReference type="eggNOG" id="COG1609">
    <property type="taxonomic scope" value="Bacteria"/>
</dbReference>
<keyword evidence="2" id="KW-0238">DNA-binding</keyword>
<keyword evidence="1" id="KW-0805">Transcription regulation</keyword>
<dbReference type="CDD" id="cd06267">
    <property type="entry name" value="PBP1_LacI_sugar_binding-like"/>
    <property type="match status" value="1"/>
</dbReference>
<evidence type="ECO:0000313" key="6">
    <source>
        <dbReference type="Proteomes" id="UP000030004"/>
    </source>
</evidence>
<evidence type="ECO:0000259" key="4">
    <source>
        <dbReference type="PROSITE" id="PS50932"/>
    </source>
</evidence>
<evidence type="ECO:0000256" key="1">
    <source>
        <dbReference type="ARBA" id="ARBA00023015"/>
    </source>
</evidence>
<name>A0A0A0EGX8_9RHOB</name>
<evidence type="ECO:0000313" key="5">
    <source>
        <dbReference type="EMBL" id="KGM48427.1"/>
    </source>
</evidence>
<sequence length="341" mass="38161">MTGKKIRNMDEFASVSGISRPTLSKYFHDPASVRASTRAKVEKALETYDYTPNIFAMNQNRKLTKNVGIVVPYLADPFFAEIARNLEQRCIAAGYRPSLHSSHGQPALENDIFDSLRSIKPAGVLLAPLGRASDRRAVEKFCEQIPTVLFDSHLQGMGLAFVGSDNPQFVRLMVDYLCRTGEPPCFFEMKHPSNPNANKRRQSYIQSMEELGHTPHIFQAEGEGWDFEEIGRREGGRALASGAFSTNTILCSNDRLAIGFLTACYEQNIRVGIGEDCQIRVAGQDDHPFSRFTCPPLTTVAQDYESISRRSVEILFRAIEGEVHAHEDTFFEGRLVMRSSA</sequence>
<dbReference type="GO" id="GO:0000976">
    <property type="term" value="F:transcription cis-regulatory region binding"/>
    <property type="evidence" value="ECO:0007669"/>
    <property type="project" value="TreeGrafter"/>
</dbReference>
<feature type="domain" description="HTH lacI-type" evidence="4">
    <location>
        <begin position="7"/>
        <end position="61"/>
    </location>
</feature>
<keyword evidence="3" id="KW-0804">Transcription</keyword>
<keyword evidence="6" id="KW-1185">Reference proteome</keyword>
<dbReference type="PANTHER" id="PTHR30146">
    <property type="entry name" value="LACI-RELATED TRANSCRIPTIONAL REPRESSOR"/>
    <property type="match status" value="1"/>
</dbReference>
<dbReference type="PROSITE" id="PS50932">
    <property type="entry name" value="HTH_LACI_2"/>
    <property type="match status" value="1"/>
</dbReference>
<dbReference type="CDD" id="cd01392">
    <property type="entry name" value="HTH_LacI"/>
    <property type="match status" value="1"/>
</dbReference>
<dbReference type="AlphaFoldDB" id="A0A0A0EGX8"/>
<reference evidence="5 6" key="1">
    <citation type="journal article" date="2015" name="Antonie Van Leeuwenhoek">
        <title>Pseudooceanicola atlanticus gen. nov. sp. nov., isolated from surface seawater of the Atlantic Ocean and reclassification of Oceanicola batsensis, Oceanicola marinus, Oceanicola nitratireducens, Oceanicola nanhaiensis, Oceanicola antarcticus and Oceanicola flagellatus, as Pseudooceanicola batsensis comb. nov., Pseudooceanicola marinus comb. nov., Pseudooceanicola nitratireducens comb. nov., Pseudooceanicola nanhaiensis comb. nov., Pseudooceanicola antarcticus comb. nov., and Pseudooceanicola flagellatus comb. nov.</title>
        <authorList>
            <person name="Lai Q."/>
            <person name="Li G."/>
            <person name="Liu X."/>
            <person name="Du Y."/>
            <person name="Sun F."/>
            <person name="Shao Z."/>
        </authorList>
    </citation>
    <scope>NUCLEOTIDE SEQUENCE [LARGE SCALE GENOMIC DNA]</scope>
    <source>
        <strain evidence="5 6">22II-s11g</strain>
    </source>
</reference>
<evidence type="ECO:0000256" key="2">
    <source>
        <dbReference type="ARBA" id="ARBA00023125"/>
    </source>
</evidence>
<dbReference type="InterPro" id="IPR010982">
    <property type="entry name" value="Lambda_DNA-bd_dom_sf"/>
</dbReference>
<dbReference type="GO" id="GO:0003700">
    <property type="term" value="F:DNA-binding transcription factor activity"/>
    <property type="evidence" value="ECO:0007669"/>
    <property type="project" value="TreeGrafter"/>
</dbReference>
<dbReference type="SUPFAM" id="SSF53822">
    <property type="entry name" value="Periplasmic binding protein-like I"/>
    <property type="match status" value="1"/>
</dbReference>
<organism evidence="5 6">
    <name type="scientific">Pseudooceanicola atlanticus</name>
    <dbReference type="NCBI Taxonomy" id="1461694"/>
    <lineage>
        <taxon>Bacteria</taxon>
        <taxon>Pseudomonadati</taxon>
        <taxon>Pseudomonadota</taxon>
        <taxon>Alphaproteobacteria</taxon>
        <taxon>Rhodobacterales</taxon>
        <taxon>Paracoccaceae</taxon>
        <taxon>Pseudooceanicola</taxon>
    </lineage>
</organism>
<dbReference type="STRING" id="1461694.ATO9_12365"/>
<gene>
    <name evidence="5" type="ORF">ATO9_12365</name>
</gene>
<dbReference type="RefSeq" id="WP_043749200.1">
    <property type="nucleotide sequence ID" value="NZ_AQQX01000004.1"/>
</dbReference>
<dbReference type="Pfam" id="PF00356">
    <property type="entry name" value="LacI"/>
    <property type="match status" value="1"/>
</dbReference>
<protein>
    <submittedName>
        <fullName evidence="5">LacI family transcriptional regulator</fullName>
    </submittedName>
</protein>
<dbReference type="InterPro" id="IPR046335">
    <property type="entry name" value="LacI/GalR-like_sensor"/>
</dbReference>
<dbReference type="SUPFAM" id="SSF47413">
    <property type="entry name" value="lambda repressor-like DNA-binding domains"/>
    <property type="match status" value="1"/>
</dbReference>
<dbReference type="InterPro" id="IPR000843">
    <property type="entry name" value="HTH_LacI"/>
</dbReference>
<evidence type="ECO:0000256" key="3">
    <source>
        <dbReference type="ARBA" id="ARBA00023163"/>
    </source>
</evidence>